<keyword evidence="3" id="KW-0804">Transcription</keyword>
<dbReference type="CDD" id="cd06529">
    <property type="entry name" value="S24_LexA-like"/>
    <property type="match status" value="1"/>
</dbReference>
<dbReference type="PANTHER" id="PTHR40661:SF3">
    <property type="entry name" value="FELS-1 PROPHAGE TRANSCRIPTIONAL REGULATOR"/>
    <property type="match status" value="1"/>
</dbReference>
<reference evidence="5" key="2">
    <citation type="submission" date="2021-08" db="EMBL/GenBank/DDBJ databases">
        <authorList>
            <person name="Tani A."/>
            <person name="Ola A."/>
            <person name="Ogura Y."/>
            <person name="Katsura K."/>
            <person name="Hayashi T."/>
        </authorList>
    </citation>
    <scope>NUCLEOTIDE SEQUENCE</scope>
    <source>
        <strain evidence="5">DSM 14458</strain>
    </source>
</reference>
<keyword evidence="6" id="KW-1185">Reference proteome</keyword>
<keyword evidence="1" id="KW-0805">Transcription regulation</keyword>
<dbReference type="InterPro" id="IPR015927">
    <property type="entry name" value="Peptidase_S24_S26A/B/C"/>
</dbReference>
<dbReference type="Gene3D" id="2.10.109.10">
    <property type="entry name" value="Umud Fragment, subunit A"/>
    <property type="match status" value="1"/>
</dbReference>
<dbReference type="EMBL" id="BPRE01000015">
    <property type="protein sequence ID" value="GJE77472.1"/>
    <property type="molecule type" value="Genomic_DNA"/>
</dbReference>
<dbReference type="Pfam" id="PF00717">
    <property type="entry name" value="Peptidase_S24"/>
    <property type="match status" value="1"/>
</dbReference>
<gene>
    <name evidence="5" type="primary">lexA_3</name>
    <name evidence="5" type="ORF">BGCPKDLD_4077</name>
</gene>
<evidence type="ECO:0000256" key="1">
    <source>
        <dbReference type="ARBA" id="ARBA00023015"/>
    </source>
</evidence>
<dbReference type="Pfam" id="PF01381">
    <property type="entry name" value="HTH_3"/>
    <property type="match status" value="1"/>
</dbReference>
<dbReference type="InterPro" id="IPR010982">
    <property type="entry name" value="Lambda_DNA-bd_dom_sf"/>
</dbReference>
<dbReference type="PROSITE" id="PS50943">
    <property type="entry name" value="HTH_CROC1"/>
    <property type="match status" value="1"/>
</dbReference>
<dbReference type="Gene3D" id="1.10.260.40">
    <property type="entry name" value="lambda repressor-like DNA-binding domains"/>
    <property type="match status" value="1"/>
</dbReference>
<organism evidence="5 6">
    <name type="scientific">Methylorubrum suomiense</name>
    <dbReference type="NCBI Taxonomy" id="144191"/>
    <lineage>
        <taxon>Bacteria</taxon>
        <taxon>Pseudomonadati</taxon>
        <taxon>Pseudomonadota</taxon>
        <taxon>Alphaproteobacteria</taxon>
        <taxon>Hyphomicrobiales</taxon>
        <taxon>Methylobacteriaceae</taxon>
        <taxon>Methylorubrum</taxon>
    </lineage>
</organism>
<dbReference type="InterPro" id="IPR036286">
    <property type="entry name" value="LexA/Signal_pep-like_sf"/>
</dbReference>
<sequence length="264" mass="29968">MNSPIGEFCQRMSRQLALFDPQPLKQFRLMAMPELKRRRKEKKLTLDALAQIVGVSLSQIQRFETGEREPKRTELEALARALDCSIPELLGEEAAGAKTPPRRGDLLPVPLVGRTAAGIFREVVEFDDAEPDYVFEPEDEDFPKARRFALTVEGDSMDAAIPPMPDGARVVCLDFDQTGQPFIEGMIVVVQRVREGGHLREWSVKQIELHDDEVWFCPRSTNSKHKPIKIVNDPSNEQWGSIEVIGLVRDVSLRVRVPRMRLSR</sequence>
<dbReference type="SUPFAM" id="SSF47413">
    <property type="entry name" value="lambda repressor-like DNA-binding domains"/>
    <property type="match status" value="1"/>
</dbReference>
<evidence type="ECO:0000313" key="6">
    <source>
        <dbReference type="Proteomes" id="UP001055093"/>
    </source>
</evidence>
<dbReference type="CDD" id="cd00093">
    <property type="entry name" value="HTH_XRE"/>
    <property type="match status" value="1"/>
</dbReference>
<keyword evidence="2" id="KW-0238">DNA-binding</keyword>
<evidence type="ECO:0000259" key="4">
    <source>
        <dbReference type="PROSITE" id="PS50943"/>
    </source>
</evidence>
<dbReference type="PANTHER" id="PTHR40661">
    <property type="match status" value="1"/>
</dbReference>
<proteinExistence type="predicted"/>
<name>A0ABQ4UZ36_9HYPH</name>
<dbReference type="SUPFAM" id="SSF51306">
    <property type="entry name" value="LexA/Signal peptidase"/>
    <property type="match status" value="1"/>
</dbReference>
<protein>
    <submittedName>
        <fullName evidence="5">LexA repressor</fullName>
    </submittedName>
</protein>
<evidence type="ECO:0000256" key="3">
    <source>
        <dbReference type="ARBA" id="ARBA00023163"/>
    </source>
</evidence>
<dbReference type="InterPro" id="IPR001387">
    <property type="entry name" value="Cro/C1-type_HTH"/>
</dbReference>
<dbReference type="Proteomes" id="UP001055093">
    <property type="component" value="Unassembled WGS sequence"/>
</dbReference>
<evidence type="ECO:0000256" key="2">
    <source>
        <dbReference type="ARBA" id="ARBA00023125"/>
    </source>
</evidence>
<evidence type="ECO:0000313" key="5">
    <source>
        <dbReference type="EMBL" id="GJE77472.1"/>
    </source>
</evidence>
<comment type="caution">
    <text evidence="5">The sequence shown here is derived from an EMBL/GenBank/DDBJ whole genome shotgun (WGS) entry which is preliminary data.</text>
</comment>
<accession>A0ABQ4UZ36</accession>
<dbReference type="InterPro" id="IPR039418">
    <property type="entry name" value="LexA-like"/>
</dbReference>
<feature type="domain" description="HTH cro/C1-type" evidence="4">
    <location>
        <begin position="35"/>
        <end position="89"/>
    </location>
</feature>
<dbReference type="SMART" id="SM00530">
    <property type="entry name" value="HTH_XRE"/>
    <property type="match status" value="1"/>
</dbReference>
<reference evidence="5" key="1">
    <citation type="journal article" date="2021" name="Front. Microbiol.">
        <title>Comprehensive Comparative Genomics and Phenotyping of Methylobacterium Species.</title>
        <authorList>
            <person name="Alessa O."/>
            <person name="Ogura Y."/>
            <person name="Fujitani Y."/>
            <person name="Takami H."/>
            <person name="Hayashi T."/>
            <person name="Sahin N."/>
            <person name="Tani A."/>
        </authorList>
    </citation>
    <scope>NUCLEOTIDE SEQUENCE</scope>
    <source>
        <strain evidence="5">DSM 14458</strain>
    </source>
</reference>